<reference evidence="2 3" key="1">
    <citation type="submission" date="2018-05" db="EMBL/GenBank/DDBJ databases">
        <authorList>
            <consortium name="IHU Genomes"/>
        </authorList>
    </citation>
    <scope>NUCLEOTIDE SEQUENCE [LARGE SCALE GENOMIC DNA]</scope>
    <source>
        <strain evidence="2 3">P7336</strain>
    </source>
</reference>
<accession>A0A375YTW0</accession>
<name>A0A375YTW0_MYCSH</name>
<keyword evidence="3" id="KW-1185">Reference proteome</keyword>
<proteinExistence type="predicted"/>
<feature type="compositionally biased region" description="Pro residues" evidence="1">
    <location>
        <begin position="31"/>
        <end position="43"/>
    </location>
</feature>
<evidence type="ECO:0000256" key="1">
    <source>
        <dbReference type="SAM" id="MobiDB-lite"/>
    </source>
</evidence>
<dbReference type="Proteomes" id="UP000252015">
    <property type="component" value="Unassembled WGS sequence"/>
</dbReference>
<evidence type="ECO:0000313" key="2">
    <source>
        <dbReference type="EMBL" id="SRX92170.1"/>
    </source>
</evidence>
<dbReference type="AlphaFoldDB" id="A0A375YTW0"/>
<organism evidence="2 3">
    <name type="scientific">Mycobacterium shimoidei</name>
    <dbReference type="NCBI Taxonomy" id="29313"/>
    <lineage>
        <taxon>Bacteria</taxon>
        <taxon>Bacillati</taxon>
        <taxon>Actinomycetota</taxon>
        <taxon>Actinomycetes</taxon>
        <taxon>Mycobacteriales</taxon>
        <taxon>Mycobacteriaceae</taxon>
        <taxon>Mycobacterium</taxon>
    </lineage>
</organism>
<feature type="region of interest" description="Disordered" evidence="1">
    <location>
        <begin position="26"/>
        <end position="46"/>
    </location>
</feature>
<dbReference type="EMBL" id="UEGW01000001">
    <property type="protein sequence ID" value="SRX92170.1"/>
    <property type="molecule type" value="Genomic_DNA"/>
</dbReference>
<sequence>MYDEDSVEYRRYVARWQHLKLRGRRSRPLLQPSPPPVQTPPIPRRTGAIPPLLVVTRYAAGIKRKFAR</sequence>
<gene>
    <name evidence="2" type="ORF">MSP7336_00394</name>
</gene>
<evidence type="ECO:0000313" key="3">
    <source>
        <dbReference type="Proteomes" id="UP000252015"/>
    </source>
</evidence>
<protein>
    <submittedName>
        <fullName evidence="2">Uncharacterized protein</fullName>
    </submittedName>
</protein>